<feature type="compositionally biased region" description="Polar residues" evidence="2">
    <location>
        <begin position="246"/>
        <end position="259"/>
    </location>
</feature>
<dbReference type="PROSITE" id="PS50048">
    <property type="entry name" value="ZN2_CY6_FUNGAL_2"/>
    <property type="match status" value="1"/>
</dbReference>
<dbReference type="InterPro" id="IPR001138">
    <property type="entry name" value="Zn2Cys6_DnaBD"/>
</dbReference>
<organism evidence="4 5">
    <name type="scientific">Microdochium bolleyi</name>
    <dbReference type="NCBI Taxonomy" id="196109"/>
    <lineage>
        <taxon>Eukaryota</taxon>
        <taxon>Fungi</taxon>
        <taxon>Dikarya</taxon>
        <taxon>Ascomycota</taxon>
        <taxon>Pezizomycotina</taxon>
        <taxon>Sordariomycetes</taxon>
        <taxon>Xylariomycetidae</taxon>
        <taxon>Xylariales</taxon>
        <taxon>Microdochiaceae</taxon>
        <taxon>Microdochium</taxon>
    </lineage>
</organism>
<dbReference type="InterPro" id="IPR036864">
    <property type="entry name" value="Zn2-C6_fun-type_DNA-bd_sf"/>
</dbReference>
<evidence type="ECO:0000256" key="2">
    <source>
        <dbReference type="SAM" id="MobiDB-lite"/>
    </source>
</evidence>
<dbReference type="Gene3D" id="4.10.240.10">
    <property type="entry name" value="Zn(2)-C6 fungal-type DNA-binding domain"/>
    <property type="match status" value="1"/>
</dbReference>
<dbReference type="InParanoid" id="A0A136IMF5"/>
<evidence type="ECO:0000313" key="5">
    <source>
        <dbReference type="Proteomes" id="UP000070501"/>
    </source>
</evidence>
<gene>
    <name evidence="4" type="ORF">Micbo1qcDRAFT_36657</name>
</gene>
<dbReference type="Proteomes" id="UP000070501">
    <property type="component" value="Unassembled WGS sequence"/>
</dbReference>
<dbReference type="SMART" id="SM00066">
    <property type="entry name" value="GAL4"/>
    <property type="match status" value="1"/>
</dbReference>
<evidence type="ECO:0000259" key="3">
    <source>
        <dbReference type="PROSITE" id="PS50048"/>
    </source>
</evidence>
<protein>
    <recommendedName>
        <fullName evidence="3">Zn(2)-C6 fungal-type domain-containing protein</fullName>
    </recommendedName>
</protein>
<keyword evidence="5" id="KW-1185">Reference proteome</keyword>
<accession>A0A136IMF5</accession>
<proteinExistence type="predicted"/>
<dbReference type="OrthoDB" id="4150019at2759"/>
<evidence type="ECO:0000313" key="4">
    <source>
        <dbReference type="EMBL" id="KXJ86147.1"/>
    </source>
</evidence>
<feature type="region of interest" description="Disordered" evidence="2">
    <location>
        <begin position="407"/>
        <end position="443"/>
    </location>
</feature>
<feature type="compositionally biased region" description="Polar residues" evidence="2">
    <location>
        <begin position="135"/>
        <end position="145"/>
    </location>
</feature>
<feature type="compositionally biased region" description="Low complexity" evidence="2">
    <location>
        <begin position="146"/>
        <end position="165"/>
    </location>
</feature>
<dbReference type="EMBL" id="KQ964270">
    <property type="protein sequence ID" value="KXJ86147.1"/>
    <property type="molecule type" value="Genomic_DNA"/>
</dbReference>
<feature type="domain" description="Zn(2)-C6 fungal-type" evidence="3">
    <location>
        <begin position="93"/>
        <end position="127"/>
    </location>
</feature>
<dbReference type="PROSITE" id="PS00463">
    <property type="entry name" value="ZN2_CY6_FUNGAL_1"/>
    <property type="match status" value="1"/>
</dbReference>
<feature type="region of interest" description="Disordered" evidence="2">
    <location>
        <begin position="354"/>
        <end position="384"/>
    </location>
</feature>
<feature type="compositionally biased region" description="Polar residues" evidence="2">
    <location>
        <begin position="368"/>
        <end position="377"/>
    </location>
</feature>
<reference evidence="5" key="1">
    <citation type="submission" date="2016-02" db="EMBL/GenBank/DDBJ databases">
        <title>Draft genome sequence of Microdochium bolleyi, a fungal endophyte of beachgrass.</title>
        <authorList>
            <consortium name="DOE Joint Genome Institute"/>
            <person name="David A.S."/>
            <person name="May G."/>
            <person name="Haridas S."/>
            <person name="Lim J."/>
            <person name="Wang M."/>
            <person name="Labutti K."/>
            <person name="Lipzen A."/>
            <person name="Barry K."/>
            <person name="Grigoriev I.V."/>
        </authorList>
    </citation>
    <scope>NUCLEOTIDE SEQUENCE [LARGE SCALE GENOMIC DNA]</scope>
    <source>
        <strain evidence="5">J235TASD1</strain>
    </source>
</reference>
<evidence type="ECO:0000256" key="1">
    <source>
        <dbReference type="ARBA" id="ARBA00023242"/>
    </source>
</evidence>
<dbReference type="CDD" id="cd00067">
    <property type="entry name" value="GAL4"/>
    <property type="match status" value="1"/>
</dbReference>
<dbReference type="Pfam" id="PF00172">
    <property type="entry name" value="Zn_clus"/>
    <property type="match status" value="1"/>
</dbReference>
<dbReference type="GO" id="GO:0000981">
    <property type="term" value="F:DNA-binding transcription factor activity, RNA polymerase II-specific"/>
    <property type="evidence" value="ECO:0007669"/>
    <property type="project" value="InterPro"/>
</dbReference>
<dbReference type="GO" id="GO:0008270">
    <property type="term" value="F:zinc ion binding"/>
    <property type="evidence" value="ECO:0007669"/>
    <property type="project" value="InterPro"/>
</dbReference>
<sequence>MAISVPAYQKPQPTKRHVELEKVSRGLVPPKASGMSDQGRPPHLHVNTHASNTNGLAHLSSSLPLPQITPDEQNSPRTNKARNKLGYHRSSVACGHCRRRKIRCKVDSKNSHGRCESCIKLKRECEFQPIDLPSESATSKSSGIPTTKSKARAIASSKARSTSSSPAVQHELPTKSEPTHAQYSASYSMPPCQSMGPPVLRHHGSSAILADCHDNSEDTNGLGHPIGQGPWASEAPQSPGHGARSGFQSEPWKQQQQFPCESPSIGYGHFPMQVTQQPTDWPTPHDDLATGTGGIRAGGDWDPAMHSHSPRTLSYGSEDSSAPQYVVLAGPEAHHRSPFDRRSSMGSDIYGSAAHHSAMASPVESAHPQGSMTQSMRQHGAPAPAYPWQQQQAYPYHQQRPMEGYGSSWYLNHQGPYPPQQHSEVRRQGSHGQLASQNLGHGH</sequence>
<feature type="compositionally biased region" description="Polar residues" evidence="2">
    <location>
        <begin position="48"/>
        <end position="78"/>
    </location>
</feature>
<feature type="region of interest" description="Disordered" evidence="2">
    <location>
        <begin position="133"/>
        <end position="259"/>
    </location>
</feature>
<keyword evidence="1" id="KW-0539">Nucleus</keyword>
<dbReference type="AlphaFoldDB" id="A0A136IMF5"/>
<name>A0A136IMF5_9PEZI</name>
<feature type="region of interest" description="Disordered" evidence="2">
    <location>
        <begin position="1"/>
        <end position="85"/>
    </location>
</feature>
<dbReference type="SUPFAM" id="SSF57701">
    <property type="entry name" value="Zn2/Cys6 DNA-binding domain"/>
    <property type="match status" value="1"/>
</dbReference>
<feature type="compositionally biased region" description="Polar residues" evidence="2">
    <location>
        <begin position="430"/>
        <end position="443"/>
    </location>
</feature>